<dbReference type="InterPro" id="IPR036291">
    <property type="entry name" value="NAD(P)-bd_dom_sf"/>
</dbReference>
<evidence type="ECO:0000256" key="4">
    <source>
        <dbReference type="ARBA" id="ARBA00023027"/>
    </source>
</evidence>
<comment type="similarity">
    <text evidence="2">Belongs to the adenosylhomocysteinase family.</text>
</comment>
<dbReference type="SMART" id="SM00997">
    <property type="entry name" value="AdoHcyase_NAD"/>
    <property type="match status" value="1"/>
</dbReference>
<dbReference type="EMBL" id="LAZR01027246">
    <property type="protein sequence ID" value="KKL66317.1"/>
    <property type="molecule type" value="Genomic_DNA"/>
</dbReference>
<dbReference type="GO" id="GO:0005829">
    <property type="term" value="C:cytosol"/>
    <property type="evidence" value="ECO:0007669"/>
    <property type="project" value="TreeGrafter"/>
</dbReference>
<dbReference type="Gene3D" id="3.40.50.1480">
    <property type="entry name" value="Adenosylhomocysteinase-like"/>
    <property type="match status" value="1"/>
</dbReference>
<dbReference type="Pfam" id="PF05221">
    <property type="entry name" value="AdoHcyase"/>
    <property type="match status" value="2"/>
</dbReference>
<keyword evidence="4" id="KW-0520">NAD</keyword>
<protein>
    <recommendedName>
        <fullName evidence="5">S-adenosyl-L-homocysteine hydrolase NAD binding domain-containing protein</fullName>
    </recommendedName>
</protein>
<dbReference type="PANTHER" id="PTHR23420:SF0">
    <property type="entry name" value="ADENOSYLHOMOCYSTEINASE"/>
    <property type="match status" value="1"/>
</dbReference>
<proteinExistence type="inferred from homology"/>
<dbReference type="NCBIfam" id="NF004005">
    <property type="entry name" value="PRK05476.2-3"/>
    <property type="match status" value="1"/>
</dbReference>
<sequence>MYKKLKSIKSKFDEKMVNYKVADENLASQGKEALYIAENKMPVISKIIRERFQKEKPLEDIIIAGCLHITKETGNLARTLKTGGAEVYLCGSNPLATQDDVSAALVKEGINVFAWHGNTDEEFYWCIRECLKAKPNILIDDGADMIVTAHKEFPELITDGTIIGCQEETTTGVKRFKAMDTQGALKVPLFPVNDARCKNQFDNELGTGQGVVSAIYGMHVLFAGKIVIVAGYGHCSSGMALKARGLGANVIVTEVDPIKALQARFAGYQVMPIAKAIPDADIILTATGCKHVITPTKEIFDNLKDGVILGNLGHFDIEIPTKELYEYAKKINPVRKDVEELIFPDGKRVYLLAKGRLANLVLSEGHPSEVMDMSFALQSLMSEYIVKNKDSFKPGIIDVPVEIDDRVGLLKLKTMGIEIDKLTDDQYKYIHEYEVGT</sequence>
<evidence type="ECO:0000313" key="6">
    <source>
        <dbReference type="EMBL" id="KKL66317.1"/>
    </source>
</evidence>
<dbReference type="NCBIfam" id="TIGR00936">
    <property type="entry name" value="ahcY"/>
    <property type="match status" value="1"/>
</dbReference>
<dbReference type="PIRSF" id="PIRSF001109">
    <property type="entry name" value="Ad_hcy_hydrolase"/>
    <property type="match status" value="1"/>
</dbReference>
<reference evidence="6" key="1">
    <citation type="journal article" date="2015" name="Nature">
        <title>Complex archaea that bridge the gap between prokaryotes and eukaryotes.</title>
        <authorList>
            <person name="Spang A."/>
            <person name="Saw J.H."/>
            <person name="Jorgensen S.L."/>
            <person name="Zaremba-Niedzwiedzka K."/>
            <person name="Martijn J."/>
            <person name="Lind A.E."/>
            <person name="van Eijk R."/>
            <person name="Schleper C."/>
            <person name="Guy L."/>
            <person name="Ettema T.J."/>
        </authorList>
    </citation>
    <scope>NUCLEOTIDE SEQUENCE</scope>
</reference>
<dbReference type="AlphaFoldDB" id="A0A0F9GT95"/>
<dbReference type="SUPFAM" id="SSF51735">
    <property type="entry name" value="NAD(P)-binding Rossmann-fold domains"/>
    <property type="match status" value="1"/>
</dbReference>
<dbReference type="CDD" id="cd00401">
    <property type="entry name" value="SAHH"/>
    <property type="match status" value="1"/>
</dbReference>
<dbReference type="GO" id="GO:0006730">
    <property type="term" value="P:one-carbon metabolic process"/>
    <property type="evidence" value="ECO:0007669"/>
    <property type="project" value="UniProtKB-KW"/>
</dbReference>
<accession>A0A0F9GT95</accession>
<dbReference type="InterPro" id="IPR000043">
    <property type="entry name" value="Adenosylhomocysteinase-like"/>
</dbReference>
<dbReference type="GO" id="GO:0033353">
    <property type="term" value="P:S-adenosylmethionine cycle"/>
    <property type="evidence" value="ECO:0007669"/>
    <property type="project" value="TreeGrafter"/>
</dbReference>
<comment type="cofactor">
    <cofactor evidence="1">
        <name>NAD(+)</name>
        <dbReference type="ChEBI" id="CHEBI:57540"/>
    </cofactor>
</comment>
<dbReference type="Gene3D" id="3.40.50.720">
    <property type="entry name" value="NAD(P)-binding Rossmann-like Domain"/>
    <property type="match status" value="1"/>
</dbReference>
<evidence type="ECO:0000259" key="5">
    <source>
        <dbReference type="SMART" id="SM00997"/>
    </source>
</evidence>
<organism evidence="6">
    <name type="scientific">marine sediment metagenome</name>
    <dbReference type="NCBI Taxonomy" id="412755"/>
    <lineage>
        <taxon>unclassified sequences</taxon>
        <taxon>metagenomes</taxon>
        <taxon>ecological metagenomes</taxon>
    </lineage>
</organism>
<dbReference type="SMART" id="SM00996">
    <property type="entry name" value="AdoHcyase"/>
    <property type="match status" value="1"/>
</dbReference>
<dbReference type="SUPFAM" id="SSF52283">
    <property type="entry name" value="Formate/glycerate dehydrogenase catalytic domain-like"/>
    <property type="match status" value="1"/>
</dbReference>
<name>A0A0F9GT95_9ZZZZ</name>
<dbReference type="GO" id="GO:0004013">
    <property type="term" value="F:adenosylhomocysteinase activity"/>
    <property type="evidence" value="ECO:0007669"/>
    <property type="project" value="TreeGrafter"/>
</dbReference>
<keyword evidence="3" id="KW-0554">One-carbon metabolism</keyword>
<gene>
    <name evidence="6" type="ORF">LCGC14_2146190</name>
</gene>
<dbReference type="InterPro" id="IPR042172">
    <property type="entry name" value="Adenosylhomocyst_ase-like_sf"/>
</dbReference>
<evidence type="ECO:0000256" key="1">
    <source>
        <dbReference type="ARBA" id="ARBA00001911"/>
    </source>
</evidence>
<dbReference type="InterPro" id="IPR015878">
    <property type="entry name" value="Ado_hCys_hydrolase_NAD-bd"/>
</dbReference>
<dbReference type="Pfam" id="PF00670">
    <property type="entry name" value="AdoHcyase_NAD"/>
    <property type="match status" value="1"/>
</dbReference>
<feature type="domain" description="S-adenosyl-L-homocysteine hydrolase NAD binding" evidence="5">
    <location>
        <begin position="203"/>
        <end position="365"/>
    </location>
</feature>
<evidence type="ECO:0000256" key="3">
    <source>
        <dbReference type="ARBA" id="ARBA00022563"/>
    </source>
</evidence>
<comment type="caution">
    <text evidence="6">The sequence shown here is derived from an EMBL/GenBank/DDBJ whole genome shotgun (WGS) entry which is preliminary data.</text>
</comment>
<evidence type="ECO:0000256" key="2">
    <source>
        <dbReference type="ARBA" id="ARBA00007122"/>
    </source>
</evidence>
<dbReference type="PANTHER" id="PTHR23420">
    <property type="entry name" value="ADENOSYLHOMOCYSTEINASE"/>
    <property type="match status" value="1"/>
</dbReference>